<feature type="domain" description="Bacterial surface antigen (D15)" evidence="5">
    <location>
        <begin position="179"/>
        <end position="475"/>
    </location>
</feature>
<dbReference type="Proteomes" id="UP000273405">
    <property type="component" value="Unassembled WGS sequence"/>
</dbReference>
<dbReference type="OrthoDB" id="9776356at2"/>
<evidence type="ECO:0000256" key="4">
    <source>
        <dbReference type="ARBA" id="ARBA00023136"/>
    </source>
</evidence>
<evidence type="ECO:0000256" key="1">
    <source>
        <dbReference type="ARBA" id="ARBA00004370"/>
    </source>
</evidence>
<comment type="caution">
    <text evidence="6">The sequence shown here is derived from an EMBL/GenBank/DDBJ whole genome shotgun (WGS) entry which is preliminary data.</text>
</comment>
<evidence type="ECO:0000313" key="6">
    <source>
        <dbReference type="EMBL" id="RKH36947.1"/>
    </source>
</evidence>
<evidence type="ECO:0000256" key="2">
    <source>
        <dbReference type="ARBA" id="ARBA00022452"/>
    </source>
</evidence>
<sequence length="507" mass="55079">MCATSLFARRPGWKPNVEHLAHAPAFTRGNSRPASLPGYEHRVPAALNPRRVVPVLAALLLVLGAPRARAEDTPLSTSGRSEVAEVVVDSPDKTKHGTVSSYAQLGAGDLVDDEELKKVERRLLATGLFQEVRARTEPLPDGRVRLMLSVKDKASWVVAPTVALSSANTGGGLLYAENNLAGRAKKFAAAAQVSTGESGLFLGYLDPLVFGFPQVKFSLEGQLRSDRVDEYLPGASQDDPVIVRRTRLNSASLSSELGFILFERVRAAAKYRLSSIDAQSPDPEKPVQEQAFSTGPSLRDTSLRFMVGLDSRQTLHAVTEGLNLEGSYEVSAPGVGSEFRYRRFGILYRHGLRFFTENNLVLRSELSVGKDLPFHQELVMGGNTLRGFQYRQFRGDTRLTFTAEYHFPLFSIKSLAFRGVGFSDTGVIAFRELPESGLLRDATGRVIRGYLPESKSGLENATVAQGVGAGLRLYLSNVVLPLLGVDVAYGVNSGQVRVYLVAGVTPS</sequence>
<evidence type="ECO:0000256" key="3">
    <source>
        <dbReference type="ARBA" id="ARBA00022692"/>
    </source>
</evidence>
<dbReference type="GO" id="GO:0019867">
    <property type="term" value="C:outer membrane"/>
    <property type="evidence" value="ECO:0007669"/>
    <property type="project" value="InterPro"/>
</dbReference>
<dbReference type="InterPro" id="IPR039910">
    <property type="entry name" value="D15-like"/>
</dbReference>
<keyword evidence="2" id="KW-1134">Transmembrane beta strand</keyword>
<dbReference type="PANTHER" id="PTHR12815:SF18">
    <property type="entry name" value="SORTING AND ASSEMBLY MACHINERY COMPONENT 50 HOMOLOG"/>
    <property type="match status" value="1"/>
</dbReference>
<evidence type="ECO:0000313" key="7">
    <source>
        <dbReference type="Proteomes" id="UP000273405"/>
    </source>
</evidence>
<reference evidence="7" key="1">
    <citation type="submission" date="2018-09" db="EMBL/GenBank/DDBJ databases">
        <authorList>
            <person name="Livingstone P.G."/>
            <person name="Whitworth D.E."/>
        </authorList>
    </citation>
    <scope>NUCLEOTIDE SEQUENCE [LARGE SCALE GENOMIC DNA]</scope>
    <source>
        <strain evidence="7">CA040B</strain>
    </source>
</reference>
<keyword evidence="3" id="KW-0812">Transmembrane</keyword>
<dbReference type="Gene3D" id="2.40.160.50">
    <property type="entry name" value="membrane protein fhac: a member of the omp85/tpsb transporter family"/>
    <property type="match status" value="1"/>
</dbReference>
<gene>
    <name evidence="6" type="ORF">D7X12_31335</name>
</gene>
<keyword evidence="4" id="KW-0472">Membrane</keyword>
<dbReference type="AlphaFoldDB" id="A0A3A8MXF3"/>
<dbReference type="InterPro" id="IPR000184">
    <property type="entry name" value="Bac_surfAg_D15"/>
</dbReference>
<dbReference type="Pfam" id="PF01103">
    <property type="entry name" value="Omp85"/>
    <property type="match status" value="1"/>
</dbReference>
<dbReference type="EMBL" id="RAWG01000270">
    <property type="protein sequence ID" value="RKH36947.1"/>
    <property type="molecule type" value="Genomic_DNA"/>
</dbReference>
<keyword evidence="7" id="KW-1185">Reference proteome</keyword>
<evidence type="ECO:0000259" key="5">
    <source>
        <dbReference type="Pfam" id="PF01103"/>
    </source>
</evidence>
<accession>A0A3A8MXF3</accession>
<name>A0A3A8MXF3_9BACT</name>
<proteinExistence type="predicted"/>
<dbReference type="PANTHER" id="PTHR12815">
    <property type="entry name" value="SORTING AND ASSEMBLY MACHINERY SAMM50 PROTEIN FAMILY MEMBER"/>
    <property type="match status" value="1"/>
</dbReference>
<organism evidence="6 7">
    <name type="scientific">Corallococcus sicarius</name>
    <dbReference type="NCBI Taxonomy" id="2316726"/>
    <lineage>
        <taxon>Bacteria</taxon>
        <taxon>Pseudomonadati</taxon>
        <taxon>Myxococcota</taxon>
        <taxon>Myxococcia</taxon>
        <taxon>Myxococcales</taxon>
        <taxon>Cystobacterineae</taxon>
        <taxon>Myxococcaceae</taxon>
        <taxon>Corallococcus</taxon>
    </lineage>
</organism>
<dbReference type="Gene3D" id="3.10.20.310">
    <property type="entry name" value="membrane protein fhac"/>
    <property type="match status" value="1"/>
</dbReference>
<comment type="subcellular location">
    <subcellularLocation>
        <location evidence="1">Membrane</location>
    </subcellularLocation>
</comment>
<protein>
    <submittedName>
        <fullName evidence="6">Polymerase</fullName>
    </submittedName>
</protein>